<evidence type="ECO:0000259" key="2">
    <source>
        <dbReference type="Pfam" id="PF13453"/>
    </source>
</evidence>
<keyword evidence="4" id="KW-1185">Reference proteome</keyword>
<feature type="compositionally biased region" description="Gly residues" evidence="1">
    <location>
        <begin position="111"/>
        <end position="120"/>
    </location>
</feature>
<feature type="domain" description="Transcription factor zinc-finger" evidence="2">
    <location>
        <begin position="2"/>
        <end position="41"/>
    </location>
</feature>
<protein>
    <submittedName>
        <fullName evidence="3">Zf-TFIIB domain-containing protein</fullName>
    </submittedName>
</protein>
<evidence type="ECO:0000256" key="1">
    <source>
        <dbReference type="SAM" id="MobiDB-lite"/>
    </source>
</evidence>
<dbReference type="Proteomes" id="UP000635245">
    <property type="component" value="Unassembled WGS sequence"/>
</dbReference>
<evidence type="ECO:0000313" key="4">
    <source>
        <dbReference type="Proteomes" id="UP000635245"/>
    </source>
</evidence>
<dbReference type="Pfam" id="PF13453">
    <property type="entry name" value="Zn_ribbon_TFIIB"/>
    <property type="match status" value="1"/>
</dbReference>
<sequence length="149" mass="15747">MICPKCQNSMSTVDKGGIHIEQCRGCGGIFLDRGELEQIISAENAYYGGPGGAPPPYQGSRGHAPTQHYADSPRGYRGGPGGHGGRHQDSPRPYGGHGGKSGYRDSPRPYGGHGGHSGHGGYRDSPRPYGGHGHGKGHRKRSFIENLFG</sequence>
<proteinExistence type="predicted"/>
<dbReference type="EMBL" id="JAENJH010000002">
    <property type="protein sequence ID" value="MBK1784248.1"/>
    <property type="molecule type" value="Genomic_DNA"/>
</dbReference>
<dbReference type="AlphaFoldDB" id="A0A934QQJ3"/>
<reference evidence="3" key="1">
    <citation type="submission" date="2020-12" db="EMBL/GenBank/DDBJ databases">
        <title>Prauserella sp. ASG 168, a novel actinomycete isolated from cave rock.</title>
        <authorList>
            <person name="Suriyachadkun C."/>
        </authorList>
    </citation>
    <scope>NUCLEOTIDE SEQUENCE</scope>
    <source>
        <strain evidence="3">ASG 168</strain>
    </source>
</reference>
<comment type="caution">
    <text evidence="3">The sequence shown here is derived from an EMBL/GenBank/DDBJ whole genome shotgun (WGS) entry which is preliminary data.</text>
</comment>
<dbReference type="InterPro" id="IPR027392">
    <property type="entry name" value="TF_Znf"/>
</dbReference>
<name>A0A934QQJ3_9PSEU</name>
<accession>A0A934QQJ3</accession>
<feature type="region of interest" description="Disordered" evidence="1">
    <location>
        <begin position="47"/>
        <end position="149"/>
    </location>
</feature>
<gene>
    <name evidence="3" type="ORF">JHE00_07890</name>
</gene>
<dbReference type="RefSeq" id="WP_200316489.1">
    <property type="nucleotide sequence ID" value="NZ_JAENJH010000002.1"/>
</dbReference>
<evidence type="ECO:0000313" key="3">
    <source>
        <dbReference type="EMBL" id="MBK1784248.1"/>
    </source>
</evidence>
<organism evidence="3 4">
    <name type="scientific">Prauserella cavernicola</name>
    <dbReference type="NCBI Taxonomy" id="2800127"/>
    <lineage>
        <taxon>Bacteria</taxon>
        <taxon>Bacillati</taxon>
        <taxon>Actinomycetota</taxon>
        <taxon>Actinomycetes</taxon>
        <taxon>Pseudonocardiales</taxon>
        <taxon>Pseudonocardiaceae</taxon>
        <taxon>Prauserella</taxon>
    </lineage>
</organism>